<evidence type="ECO:0008006" key="5">
    <source>
        <dbReference type="Google" id="ProtNLM"/>
    </source>
</evidence>
<dbReference type="RefSeq" id="WP_146351165.1">
    <property type="nucleotide sequence ID" value="NZ_VOBR01000006.1"/>
</dbReference>
<keyword evidence="2" id="KW-0812">Transmembrane</keyword>
<keyword evidence="4" id="KW-1185">Reference proteome</keyword>
<protein>
    <recommendedName>
        <fullName evidence="5">Tryptophan-associated transmembrane protein (Trp_oprn_chp)</fullName>
    </recommendedName>
</protein>
<evidence type="ECO:0000256" key="1">
    <source>
        <dbReference type="SAM" id="MobiDB-lite"/>
    </source>
</evidence>
<evidence type="ECO:0000313" key="4">
    <source>
        <dbReference type="Proteomes" id="UP000316639"/>
    </source>
</evidence>
<dbReference type="AlphaFoldDB" id="A0A563EXR3"/>
<evidence type="ECO:0000313" key="3">
    <source>
        <dbReference type="EMBL" id="TWP52338.1"/>
    </source>
</evidence>
<dbReference type="Proteomes" id="UP000316639">
    <property type="component" value="Unassembled WGS sequence"/>
</dbReference>
<feature type="transmembrane region" description="Helical" evidence="2">
    <location>
        <begin position="91"/>
        <end position="108"/>
    </location>
</feature>
<sequence length="197" mass="20865">MTTRRALGAVLVVLAAALGVAATFLTFRYIEIDVGQGSPLRFEEDAWTVSRNDFPGGRTTPPPRFGLPILAGAVLLALGGLLSTRLPLARYGALIGAGLLFGAAWTAQEYHDSKVAEFAFQLQPDSPVQLHTGDGLLALIVATGLALVGAAAIQEYPPRQPKPEPPADDVVIHQIEDEGSDEDTPPYGFPVVVEEPK</sequence>
<dbReference type="EMBL" id="VOBR01000006">
    <property type="protein sequence ID" value="TWP52338.1"/>
    <property type="molecule type" value="Genomic_DNA"/>
</dbReference>
<reference evidence="3 4" key="1">
    <citation type="submission" date="2019-07" db="EMBL/GenBank/DDBJ databases">
        <title>Lentzea xizangensis sp. nov., isolated from Qinghai-Tibetan Plateau Soils.</title>
        <authorList>
            <person name="Huang J."/>
        </authorList>
    </citation>
    <scope>NUCLEOTIDE SEQUENCE [LARGE SCALE GENOMIC DNA]</scope>
    <source>
        <strain evidence="3 4">FXJ1.1311</strain>
    </source>
</reference>
<comment type="caution">
    <text evidence="3">The sequence shown here is derived from an EMBL/GenBank/DDBJ whole genome shotgun (WGS) entry which is preliminary data.</text>
</comment>
<dbReference type="OrthoDB" id="3696378at2"/>
<accession>A0A563EXR3</accession>
<feature type="transmembrane region" description="Helical" evidence="2">
    <location>
        <begin position="135"/>
        <end position="153"/>
    </location>
</feature>
<organism evidence="3 4">
    <name type="scientific">Lentzea tibetensis</name>
    <dbReference type="NCBI Taxonomy" id="2591470"/>
    <lineage>
        <taxon>Bacteria</taxon>
        <taxon>Bacillati</taxon>
        <taxon>Actinomycetota</taxon>
        <taxon>Actinomycetes</taxon>
        <taxon>Pseudonocardiales</taxon>
        <taxon>Pseudonocardiaceae</taxon>
        <taxon>Lentzea</taxon>
    </lineage>
</organism>
<feature type="region of interest" description="Disordered" evidence="1">
    <location>
        <begin position="175"/>
        <end position="197"/>
    </location>
</feature>
<name>A0A563EXR3_9PSEU</name>
<proteinExistence type="predicted"/>
<evidence type="ECO:0000256" key="2">
    <source>
        <dbReference type="SAM" id="Phobius"/>
    </source>
</evidence>
<keyword evidence="2" id="KW-0472">Membrane</keyword>
<keyword evidence="2" id="KW-1133">Transmembrane helix</keyword>
<feature type="transmembrane region" description="Helical" evidence="2">
    <location>
        <begin position="65"/>
        <end position="84"/>
    </location>
</feature>
<gene>
    <name evidence="3" type="ORF">FKR81_12320</name>
</gene>